<dbReference type="GO" id="GO:0033818">
    <property type="term" value="F:beta-ketoacyl-acyl-carrier-protein synthase III activity"/>
    <property type="evidence" value="ECO:0007669"/>
    <property type="project" value="UniProtKB-UniRule"/>
</dbReference>
<keyword evidence="2 9" id="KW-0963">Cytoplasm</keyword>
<dbReference type="SUPFAM" id="SSF53901">
    <property type="entry name" value="Thiolase-like"/>
    <property type="match status" value="1"/>
</dbReference>
<keyword evidence="7 9" id="KW-0275">Fatty acid biosynthesis</keyword>
<comment type="similarity">
    <text evidence="1 9">Belongs to the thiolase-like superfamily. FabH family.</text>
</comment>
<dbReference type="InterPro" id="IPR016039">
    <property type="entry name" value="Thiolase-like"/>
</dbReference>
<evidence type="ECO:0000313" key="13">
    <source>
        <dbReference type="EMBL" id="MBJ7639241.1"/>
    </source>
</evidence>
<dbReference type="HAMAP" id="MF_01815">
    <property type="entry name" value="FabH"/>
    <property type="match status" value="1"/>
</dbReference>
<name>A0A0R2F4M3_WEICO</name>
<dbReference type="GO" id="GO:0004315">
    <property type="term" value="F:3-oxoacyl-[acyl-carrier-protein] synthase activity"/>
    <property type="evidence" value="ECO:0007669"/>
    <property type="project" value="InterPro"/>
</dbReference>
<evidence type="ECO:0000256" key="8">
    <source>
        <dbReference type="ARBA" id="ARBA00023315"/>
    </source>
</evidence>
<organism evidence="12 16">
    <name type="scientific">Weissella confusa</name>
    <name type="common">Lactobacillus confusus</name>
    <dbReference type="NCBI Taxonomy" id="1583"/>
    <lineage>
        <taxon>Bacteria</taxon>
        <taxon>Bacillati</taxon>
        <taxon>Bacillota</taxon>
        <taxon>Bacilli</taxon>
        <taxon>Lactobacillales</taxon>
        <taxon>Lactobacillaceae</taxon>
        <taxon>Weissella</taxon>
    </lineage>
</organism>
<dbReference type="Gene3D" id="3.40.47.10">
    <property type="match status" value="1"/>
</dbReference>
<dbReference type="NCBIfam" id="NF006829">
    <property type="entry name" value="PRK09352.1"/>
    <property type="match status" value="1"/>
</dbReference>
<evidence type="ECO:0000256" key="2">
    <source>
        <dbReference type="ARBA" id="ARBA00022490"/>
    </source>
</evidence>
<reference evidence="12 15" key="3">
    <citation type="journal article" date="2021" name="Int. J. Food Microbiol.">
        <title>Safety demonstration of a microbial species for use in the food chain: Weissella confusa.</title>
        <authorList>
            <person name="Bourdichon F."/>
            <person name="Patrone V."/>
            <person name="Fontana A."/>
            <person name="Milani G."/>
            <person name="Morelli L."/>
        </authorList>
    </citation>
    <scope>NUCLEOTIDE SEQUENCE</scope>
    <source>
        <strain evidence="12">CCUG 30943</strain>
        <strain evidence="13 15">CCUG 43002</strain>
    </source>
</reference>
<dbReference type="Proteomes" id="UP000719917">
    <property type="component" value="Unassembled WGS sequence"/>
</dbReference>
<comment type="catalytic activity">
    <reaction evidence="9">
        <text>malonyl-[ACP] + acetyl-CoA + H(+) = 3-oxobutanoyl-[ACP] + CO2 + CoA</text>
        <dbReference type="Rhea" id="RHEA:12080"/>
        <dbReference type="Rhea" id="RHEA-COMP:9623"/>
        <dbReference type="Rhea" id="RHEA-COMP:9625"/>
        <dbReference type="ChEBI" id="CHEBI:15378"/>
        <dbReference type="ChEBI" id="CHEBI:16526"/>
        <dbReference type="ChEBI" id="CHEBI:57287"/>
        <dbReference type="ChEBI" id="CHEBI:57288"/>
        <dbReference type="ChEBI" id="CHEBI:78449"/>
        <dbReference type="ChEBI" id="CHEBI:78450"/>
        <dbReference type="EC" id="2.3.1.180"/>
    </reaction>
</comment>
<protein>
    <recommendedName>
        <fullName evidence="9">Beta-ketoacyl-[acyl-carrier-protein] synthase III</fullName>
        <shortName evidence="9">Beta-ketoacyl-ACP synthase III</shortName>
        <shortName evidence="9">KAS III</shortName>
        <ecNumber evidence="9">2.3.1.180</ecNumber>
    </recommendedName>
    <alternativeName>
        <fullName evidence="9">3-oxoacyl-[acyl-carrier-protein] synthase 3</fullName>
    </alternativeName>
    <alternativeName>
        <fullName evidence="9">3-oxoacyl-[acyl-carrier-protein] synthase III</fullName>
    </alternativeName>
</protein>
<dbReference type="EMBL" id="JAAOCX010000007">
    <property type="protein sequence ID" value="MBJ7632758.1"/>
    <property type="molecule type" value="Genomic_DNA"/>
</dbReference>
<dbReference type="PANTHER" id="PTHR34069">
    <property type="entry name" value="3-OXOACYL-[ACYL-CARRIER-PROTEIN] SYNTHASE 3"/>
    <property type="match status" value="1"/>
</dbReference>
<comment type="subunit">
    <text evidence="9">Homodimer.</text>
</comment>
<evidence type="ECO:0000256" key="5">
    <source>
        <dbReference type="ARBA" id="ARBA00022832"/>
    </source>
</evidence>
<dbReference type="CDD" id="cd00830">
    <property type="entry name" value="KAS_III"/>
    <property type="match status" value="1"/>
</dbReference>
<feature type="active site" evidence="9">
    <location>
        <position position="283"/>
    </location>
</feature>
<dbReference type="Proteomes" id="UP000728106">
    <property type="component" value="Unassembled WGS sequence"/>
</dbReference>
<sequence>MTQGTKIIASSHYVPSDIITNDDLAAIMDTNDEWIQAHTGIKERRISLQGENTSDLATQAARMALAQTDLNPEDIELIIVTTFTPDGLAPSTAALVQRNLKAEGAWAYDISTACSGFVFGMSTADKFIRSGVYKNALVISAEVNSKMMDFTDRTSTVFFGDGAAAMVLVATEEDEGIVKGEEMHTIGDAEVVHSGRIQPLSRIAADNYPKTDAFHQEGRQVFEEVVRLIPDHITNFLADRDLTPNDVDYFITHQANLRIIEAIAEAIDQPMDKFATNITKYGNTSSAGIGIGLDELNKATDLTGKRVLLTGFGAGFTYGSLLLEF</sequence>
<comment type="domain">
    <text evidence="9">The last Arg residue of the ACP-binding site is essential for the weak association between ACP/AcpP and FabH.</text>
</comment>
<comment type="pathway">
    <text evidence="9">Lipid metabolism; fatty acid biosynthesis.</text>
</comment>
<keyword evidence="3 9" id="KW-0444">Lipid biosynthesis</keyword>
<dbReference type="GO" id="GO:0006633">
    <property type="term" value="P:fatty acid biosynthetic process"/>
    <property type="evidence" value="ECO:0007669"/>
    <property type="project" value="UniProtKB-UniRule"/>
</dbReference>
<evidence type="ECO:0000313" key="14">
    <source>
        <dbReference type="EMBL" id="NBA12534.1"/>
    </source>
</evidence>
<dbReference type="Pfam" id="PF08545">
    <property type="entry name" value="ACP_syn_III"/>
    <property type="match status" value="1"/>
</dbReference>
<dbReference type="RefSeq" id="WP_003608077.1">
    <property type="nucleotide sequence ID" value="NZ_ALXH01000041.1"/>
</dbReference>
<proteinExistence type="inferred from homology"/>
<feature type="domain" description="Beta-ketoacyl-[acyl-carrier-protein] synthase III C-terminal" evidence="10">
    <location>
        <begin position="237"/>
        <end position="324"/>
    </location>
</feature>
<feature type="active site" evidence="9">
    <location>
        <position position="253"/>
    </location>
</feature>
<gene>
    <name evidence="9 14" type="primary">fabH</name>
    <name evidence="14" type="ORF">GTU77_10100</name>
    <name evidence="13" type="ORF">HAU20_07575</name>
    <name evidence="12" type="ORF">HAU43_06630</name>
</gene>
<evidence type="ECO:0000259" key="11">
    <source>
        <dbReference type="Pfam" id="PF08545"/>
    </source>
</evidence>
<dbReference type="GeneID" id="57979422"/>
<evidence type="ECO:0000256" key="6">
    <source>
        <dbReference type="ARBA" id="ARBA00023098"/>
    </source>
</evidence>
<keyword evidence="9" id="KW-0511">Multifunctional enzyme</keyword>
<dbReference type="Pfam" id="PF08541">
    <property type="entry name" value="ACP_syn_III_C"/>
    <property type="match status" value="1"/>
</dbReference>
<evidence type="ECO:0000259" key="10">
    <source>
        <dbReference type="Pfam" id="PF08541"/>
    </source>
</evidence>
<comment type="function">
    <text evidence="9">Catalyzes the condensation reaction of fatty acid synthesis by the addition to an acyl acceptor of two carbons from malonyl-ACP. Catalyzes the first condensation reaction which initiates fatty acid synthesis and may therefore play a role in governing the total rate of fatty acid production. Possesses both acetoacetyl-ACP synthase and acetyl transacylase activities. Its substrate specificity determines the biosynthesis of branched-chain and/or straight-chain of fatty acids.</text>
</comment>
<dbReference type="OrthoDB" id="9815506at2"/>
<accession>A0A0R2F4M3</accession>
<evidence type="ECO:0000256" key="1">
    <source>
        <dbReference type="ARBA" id="ARBA00008642"/>
    </source>
</evidence>
<evidence type="ECO:0000256" key="7">
    <source>
        <dbReference type="ARBA" id="ARBA00023160"/>
    </source>
</evidence>
<keyword evidence="8 9" id="KW-0012">Acyltransferase</keyword>
<dbReference type="InterPro" id="IPR013751">
    <property type="entry name" value="ACP_syn_III_N"/>
</dbReference>
<reference evidence="12" key="2">
    <citation type="submission" date="2020-02" db="EMBL/GenBank/DDBJ databases">
        <authorList>
            <person name="Fontana A."/>
            <person name="Patrone V."/>
            <person name="Morelli L."/>
        </authorList>
    </citation>
    <scope>NUCLEOTIDE SEQUENCE</scope>
    <source>
        <strain evidence="12">CCUG 30943</strain>
        <strain evidence="13">CCUG 43002</strain>
    </source>
</reference>
<dbReference type="EC" id="2.3.1.180" evidence="9"/>
<dbReference type="GO" id="GO:0044550">
    <property type="term" value="P:secondary metabolite biosynthetic process"/>
    <property type="evidence" value="ECO:0007669"/>
    <property type="project" value="TreeGrafter"/>
</dbReference>
<dbReference type="NCBIfam" id="TIGR00747">
    <property type="entry name" value="fabH"/>
    <property type="match status" value="1"/>
</dbReference>
<reference evidence="14" key="1">
    <citation type="submission" date="2020-01" db="EMBL/GenBank/DDBJ databases">
        <title>First Reported Case and Whole Genome of Weissella confusa in an Equid.</title>
        <authorList>
            <person name="Little S.V."/>
            <person name="Lawhon S.D."/>
        </authorList>
    </citation>
    <scope>NUCLEOTIDE SEQUENCE</scope>
    <source>
        <strain evidence="14">718955</strain>
    </source>
</reference>
<dbReference type="AlphaFoldDB" id="A0A0R2F4M3"/>
<evidence type="ECO:0000313" key="12">
    <source>
        <dbReference type="EMBL" id="MBJ7632758.1"/>
    </source>
</evidence>
<keyword evidence="4 9" id="KW-0808">Transferase</keyword>
<dbReference type="EMBL" id="JAAOCP010000008">
    <property type="protein sequence ID" value="MBJ7639241.1"/>
    <property type="molecule type" value="Genomic_DNA"/>
</dbReference>
<evidence type="ECO:0000256" key="4">
    <source>
        <dbReference type="ARBA" id="ARBA00022679"/>
    </source>
</evidence>
<dbReference type="InterPro" id="IPR013747">
    <property type="entry name" value="ACP_syn_III_C"/>
</dbReference>
<evidence type="ECO:0000256" key="3">
    <source>
        <dbReference type="ARBA" id="ARBA00022516"/>
    </source>
</evidence>
<dbReference type="GO" id="GO:0005737">
    <property type="term" value="C:cytoplasm"/>
    <property type="evidence" value="ECO:0007669"/>
    <property type="project" value="UniProtKB-SubCell"/>
</dbReference>
<keyword evidence="5 9" id="KW-0276">Fatty acid metabolism</keyword>
<feature type="active site" evidence="9">
    <location>
        <position position="114"/>
    </location>
</feature>
<dbReference type="EMBL" id="JAAAMQ010000035">
    <property type="protein sequence ID" value="NBA12534.1"/>
    <property type="molecule type" value="Genomic_DNA"/>
</dbReference>
<dbReference type="PANTHER" id="PTHR34069:SF2">
    <property type="entry name" value="BETA-KETOACYL-[ACYL-CARRIER-PROTEIN] SYNTHASE III"/>
    <property type="match status" value="1"/>
</dbReference>
<keyword evidence="6 9" id="KW-0443">Lipid metabolism</keyword>
<evidence type="ECO:0000313" key="16">
    <source>
        <dbReference type="Proteomes" id="UP000808038"/>
    </source>
</evidence>
<evidence type="ECO:0000256" key="9">
    <source>
        <dbReference type="HAMAP-Rule" id="MF_01815"/>
    </source>
</evidence>
<feature type="domain" description="Beta-ketoacyl-[acyl-carrier-protein] synthase III N-terminal" evidence="11">
    <location>
        <begin position="108"/>
        <end position="179"/>
    </location>
</feature>
<comment type="caution">
    <text evidence="12">The sequence shown here is derived from an EMBL/GenBank/DDBJ whole genome shotgun (WGS) entry which is preliminary data.</text>
</comment>
<dbReference type="Proteomes" id="UP000808038">
    <property type="component" value="Unassembled WGS sequence"/>
</dbReference>
<keyword evidence="15" id="KW-1185">Reference proteome</keyword>
<comment type="subcellular location">
    <subcellularLocation>
        <location evidence="9">Cytoplasm</location>
    </subcellularLocation>
</comment>
<dbReference type="InterPro" id="IPR004655">
    <property type="entry name" value="FabH"/>
</dbReference>
<feature type="region of interest" description="ACP-binding" evidence="9">
    <location>
        <begin position="254"/>
        <end position="258"/>
    </location>
</feature>
<evidence type="ECO:0000313" key="15">
    <source>
        <dbReference type="Proteomes" id="UP000728106"/>
    </source>
</evidence>